<dbReference type="OMA" id="CRKVYAK"/>
<keyword evidence="6" id="KW-0539">Nucleus</keyword>
<feature type="domain" description="C2H2-type" evidence="8">
    <location>
        <begin position="162"/>
        <end position="191"/>
    </location>
</feature>
<keyword evidence="3" id="KW-0677">Repeat</keyword>
<dbReference type="Pfam" id="PF00096">
    <property type="entry name" value="zf-C2H2"/>
    <property type="match status" value="3"/>
</dbReference>
<keyword evidence="5" id="KW-0862">Zinc</keyword>
<dbReference type="AlphaFoldDB" id="A0A336M1U7"/>
<dbReference type="SMART" id="SM00355">
    <property type="entry name" value="ZnF_C2H2"/>
    <property type="match status" value="3"/>
</dbReference>
<dbReference type="VEuPathDB" id="VectorBase:CSON010449"/>
<name>A0A336M1U7_CULSO</name>
<dbReference type="PANTHER" id="PTHR23235">
    <property type="entry name" value="KRUEPPEL-LIKE TRANSCRIPTION FACTOR"/>
    <property type="match status" value="1"/>
</dbReference>
<evidence type="ECO:0000256" key="6">
    <source>
        <dbReference type="ARBA" id="ARBA00023242"/>
    </source>
</evidence>
<evidence type="ECO:0000256" key="7">
    <source>
        <dbReference type="PROSITE-ProRule" id="PRU00042"/>
    </source>
</evidence>
<dbReference type="SUPFAM" id="SSF57667">
    <property type="entry name" value="beta-beta-alpha zinc fingers"/>
    <property type="match status" value="2"/>
</dbReference>
<proteinExistence type="predicted"/>
<evidence type="ECO:0000313" key="9">
    <source>
        <dbReference type="EMBL" id="SSX03839.1"/>
    </source>
</evidence>
<dbReference type="PANTHER" id="PTHR23235:SF120">
    <property type="entry name" value="KRUPPEL-LIKE FACTOR 15"/>
    <property type="match status" value="1"/>
</dbReference>
<dbReference type="GO" id="GO:0000981">
    <property type="term" value="F:DNA-binding transcription factor activity, RNA polymerase II-specific"/>
    <property type="evidence" value="ECO:0007669"/>
    <property type="project" value="TreeGrafter"/>
</dbReference>
<dbReference type="InterPro" id="IPR036236">
    <property type="entry name" value="Znf_C2H2_sf"/>
</dbReference>
<dbReference type="EMBL" id="UFQT01000424">
    <property type="protein sequence ID" value="SSX24204.1"/>
    <property type="molecule type" value="Genomic_DNA"/>
</dbReference>
<evidence type="ECO:0000259" key="8">
    <source>
        <dbReference type="PROSITE" id="PS50157"/>
    </source>
</evidence>
<feature type="domain" description="C2H2-type" evidence="8">
    <location>
        <begin position="192"/>
        <end position="221"/>
    </location>
</feature>
<protein>
    <submittedName>
        <fullName evidence="10">CSON010449 protein</fullName>
    </submittedName>
</protein>
<dbReference type="FunFam" id="3.30.160.60:FF:000065">
    <property type="entry name" value="B-cell CLL/lymphoma 6, member B"/>
    <property type="match status" value="1"/>
</dbReference>
<dbReference type="FunFam" id="3.30.160.60:FF:000018">
    <property type="entry name" value="Krueppel-like factor 15"/>
    <property type="match status" value="1"/>
</dbReference>
<keyword evidence="2" id="KW-0479">Metal-binding</keyword>
<dbReference type="PROSITE" id="PS00028">
    <property type="entry name" value="ZINC_FINGER_C2H2_1"/>
    <property type="match status" value="3"/>
</dbReference>
<dbReference type="GO" id="GO:0000978">
    <property type="term" value="F:RNA polymerase II cis-regulatory region sequence-specific DNA binding"/>
    <property type="evidence" value="ECO:0007669"/>
    <property type="project" value="TreeGrafter"/>
</dbReference>
<gene>
    <name evidence="10" type="primary">CSON010449</name>
</gene>
<evidence type="ECO:0000256" key="1">
    <source>
        <dbReference type="ARBA" id="ARBA00004123"/>
    </source>
</evidence>
<organism evidence="10">
    <name type="scientific">Culicoides sonorensis</name>
    <name type="common">Biting midge</name>
    <dbReference type="NCBI Taxonomy" id="179676"/>
    <lineage>
        <taxon>Eukaryota</taxon>
        <taxon>Metazoa</taxon>
        <taxon>Ecdysozoa</taxon>
        <taxon>Arthropoda</taxon>
        <taxon>Hexapoda</taxon>
        <taxon>Insecta</taxon>
        <taxon>Pterygota</taxon>
        <taxon>Neoptera</taxon>
        <taxon>Endopterygota</taxon>
        <taxon>Diptera</taxon>
        <taxon>Nematocera</taxon>
        <taxon>Chironomoidea</taxon>
        <taxon>Ceratopogonidae</taxon>
        <taxon>Ceratopogoninae</taxon>
        <taxon>Culicoides</taxon>
        <taxon>Monoculicoides</taxon>
    </lineage>
</organism>
<dbReference type="GO" id="GO:0005634">
    <property type="term" value="C:nucleus"/>
    <property type="evidence" value="ECO:0007669"/>
    <property type="project" value="UniProtKB-SubCell"/>
</dbReference>
<dbReference type="PROSITE" id="PS50157">
    <property type="entry name" value="ZINC_FINGER_C2H2_2"/>
    <property type="match status" value="3"/>
</dbReference>
<dbReference type="GO" id="GO:0008270">
    <property type="term" value="F:zinc ion binding"/>
    <property type="evidence" value="ECO:0007669"/>
    <property type="project" value="UniProtKB-KW"/>
</dbReference>
<sequence length="294" mass="34385">MEFQYKELCLTDIAGLESSSDDFLSNGFHQFYNEFQDEGLDFFDTQLSCEISTWTDTQPEKDLIDHDYYYKDDQINFNHPENETNSHKSLDLDYILMDLPFDDVRDEIILDLPEKTALCNDSCSFFLKESAENLKLAPKMTPLEEEKPQKPLNPEISDQKPLICDFQGCGKSYAKPTHLKAHVKRHMNEKPYICHWPECKWRFSRSDELARHRRSHLGIKPYSCCFCSKSFARSDHLTKHRRVHEKKFNAMCKGEKQQIIWPAVPRGRPGRKPKSKTEAIDHQNSNNCNVKISV</sequence>
<reference evidence="10" key="2">
    <citation type="submission" date="2018-07" db="EMBL/GenBank/DDBJ databases">
        <authorList>
            <person name="Quirk P.G."/>
            <person name="Krulwich T.A."/>
        </authorList>
    </citation>
    <scope>NUCLEOTIDE SEQUENCE</scope>
</reference>
<reference evidence="9" key="1">
    <citation type="submission" date="2018-04" db="EMBL/GenBank/DDBJ databases">
        <authorList>
            <person name="Go L.Y."/>
            <person name="Mitchell J.A."/>
        </authorList>
    </citation>
    <scope>NUCLEOTIDE SEQUENCE</scope>
    <source>
        <tissue evidence="9">Whole organism</tissue>
    </source>
</reference>
<keyword evidence="4 7" id="KW-0863">Zinc-finger</keyword>
<accession>A0A336M1U7</accession>
<evidence type="ECO:0000256" key="5">
    <source>
        <dbReference type="ARBA" id="ARBA00022833"/>
    </source>
</evidence>
<evidence type="ECO:0000256" key="4">
    <source>
        <dbReference type="ARBA" id="ARBA00022771"/>
    </source>
</evidence>
<dbReference type="InterPro" id="IPR013087">
    <property type="entry name" value="Znf_C2H2_type"/>
</dbReference>
<evidence type="ECO:0000256" key="3">
    <source>
        <dbReference type="ARBA" id="ARBA00022737"/>
    </source>
</evidence>
<evidence type="ECO:0000256" key="2">
    <source>
        <dbReference type="ARBA" id="ARBA00022723"/>
    </source>
</evidence>
<evidence type="ECO:0000313" key="10">
    <source>
        <dbReference type="EMBL" id="SSX24204.1"/>
    </source>
</evidence>
<dbReference type="Gene3D" id="3.30.160.60">
    <property type="entry name" value="Classic Zinc Finger"/>
    <property type="match status" value="3"/>
</dbReference>
<dbReference type="EMBL" id="UFQS01000424">
    <property type="protein sequence ID" value="SSX03839.1"/>
    <property type="molecule type" value="Genomic_DNA"/>
</dbReference>
<feature type="domain" description="C2H2-type" evidence="8">
    <location>
        <begin position="222"/>
        <end position="249"/>
    </location>
</feature>
<comment type="subcellular location">
    <subcellularLocation>
        <location evidence="1">Nucleus</location>
    </subcellularLocation>
</comment>
<dbReference type="FunFam" id="3.30.160.60:FF:000125">
    <property type="entry name" value="Putative zinc finger protein 143"/>
    <property type="match status" value="1"/>
</dbReference>